<name>A0A0T9R898_9GAMM</name>
<dbReference type="AlphaFoldDB" id="A0A0T9R898"/>
<dbReference type="GeneID" id="96666523"/>
<gene>
    <name evidence="1" type="ORF">ERS008667_03561</name>
</gene>
<dbReference type="EMBL" id="CQBK01000033">
    <property type="protein sequence ID" value="CNI49620.1"/>
    <property type="molecule type" value="Genomic_DNA"/>
</dbReference>
<sequence>MSLGKTEKESIGNRKEHILDALYYRRKGLRKAKQSCLNLAKLERLNQRYFLGEQPF</sequence>
<evidence type="ECO:0000313" key="2">
    <source>
        <dbReference type="Proteomes" id="UP000038204"/>
    </source>
</evidence>
<protein>
    <submittedName>
        <fullName evidence="1">Uncharacterized protein</fullName>
    </submittedName>
</protein>
<dbReference type="RefSeq" id="WP_167330755.1">
    <property type="nucleotide sequence ID" value="NZ_CABIHS010000112.1"/>
</dbReference>
<evidence type="ECO:0000313" key="1">
    <source>
        <dbReference type="EMBL" id="CNI49620.1"/>
    </source>
</evidence>
<accession>A0A0T9R898</accession>
<reference evidence="1 2" key="1">
    <citation type="submission" date="2015-03" db="EMBL/GenBank/DDBJ databases">
        <authorList>
            <person name="Murphy D."/>
        </authorList>
    </citation>
    <scope>NUCLEOTIDE SEQUENCE [LARGE SCALE GENOMIC DNA]</scope>
    <source>
        <strain evidence="1 2">Y233</strain>
    </source>
</reference>
<dbReference type="Proteomes" id="UP000038204">
    <property type="component" value="Unassembled WGS sequence"/>
</dbReference>
<organism evidence="1 2">
    <name type="scientific">Yersinia similis</name>
    <dbReference type="NCBI Taxonomy" id="367190"/>
    <lineage>
        <taxon>Bacteria</taxon>
        <taxon>Pseudomonadati</taxon>
        <taxon>Pseudomonadota</taxon>
        <taxon>Gammaproteobacteria</taxon>
        <taxon>Enterobacterales</taxon>
        <taxon>Yersiniaceae</taxon>
        <taxon>Yersinia</taxon>
    </lineage>
</organism>
<proteinExistence type="predicted"/>